<keyword evidence="1" id="KW-0472">Membrane</keyword>
<feature type="transmembrane region" description="Helical" evidence="1">
    <location>
        <begin position="7"/>
        <end position="28"/>
    </location>
</feature>
<dbReference type="OrthoDB" id="2643649at2"/>
<reference evidence="2 3" key="1">
    <citation type="submission" date="2018-10" db="EMBL/GenBank/DDBJ databases">
        <title>Phylogenomics of Brevibacillus.</title>
        <authorList>
            <person name="Dunlap C."/>
        </authorList>
    </citation>
    <scope>NUCLEOTIDE SEQUENCE [LARGE SCALE GENOMIC DNA]</scope>
    <source>
        <strain evidence="2 3">DSM 100115</strain>
    </source>
</reference>
<evidence type="ECO:0000313" key="2">
    <source>
        <dbReference type="EMBL" id="RNB57924.1"/>
    </source>
</evidence>
<gene>
    <name evidence="2" type="ORF">EDM57_09420</name>
</gene>
<keyword evidence="3" id="KW-1185">Reference proteome</keyword>
<feature type="transmembrane region" description="Helical" evidence="1">
    <location>
        <begin position="40"/>
        <end position="60"/>
    </location>
</feature>
<dbReference type="AlphaFoldDB" id="A0A3M8B3A2"/>
<evidence type="ECO:0000256" key="1">
    <source>
        <dbReference type="SAM" id="Phobius"/>
    </source>
</evidence>
<name>A0A3M8B3A2_9BACL</name>
<comment type="caution">
    <text evidence="2">The sequence shown here is derived from an EMBL/GenBank/DDBJ whole genome shotgun (WGS) entry which is preliminary data.</text>
</comment>
<proteinExistence type="predicted"/>
<sequence>MRWIDWIMVSLMIVIGLSCLTMSATWMASPDSIFAYVKTLFKICFWISVPVITAAIFYVLMKTKRNQDD</sequence>
<dbReference type="PROSITE" id="PS51257">
    <property type="entry name" value="PROKAR_LIPOPROTEIN"/>
    <property type="match status" value="1"/>
</dbReference>
<organism evidence="2 3">
    <name type="scientific">Brevibacillus gelatini</name>
    <dbReference type="NCBI Taxonomy" id="1655277"/>
    <lineage>
        <taxon>Bacteria</taxon>
        <taxon>Bacillati</taxon>
        <taxon>Bacillota</taxon>
        <taxon>Bacilli</taxon>
        <taxon>Bacillales</taxon>
        <taxon>Paenibacillaceae</taxon>
        <taxon>Brevibacillus</taxon>
    </lineage>
</organism>
<dbReference type="RefSeq" id="WP_044900472.1">
    <property type="nucleotide sequence ID" value="NZ_RHHS01000020.1"/>
</dbReference>
<accession>A0A3M8B3A2</accession>
<keyword evidence="1" id="KW-1133">Transmembrane helix</keyword>
<evidence type="ECO:0000313" key="3">
    <source>
        <dbReference type="Proteomes" id="UP000268829"/>
    </source>
</evidence>
<dbReference type="Proteomes" id="UP000268829">
    <property type="component" value="Unassembled WGS sequence"/>
</dbReference>
<dbReference type="EMBL" id="RHHS01000020">
    <property type="protein sequence ID" value="RNB57924.1"/>
    <property type="molecule type" value="Genomic_DNA"/>
</dbReference>
<protein>
    <submittedName>
        <fullName evidence="2">Uncharacterized protein</fullName>
    </submittedName>
</protein>
<keyword evidence="1" id="KW-0812">Transmembrane</keyword>